<evidence type="ECO:0000256" key="1">
    <source>
        <dbReference type="SAM" id="Phobius"/>
    </source>
</evidence>
<keyword evidence="3" id="KW-1185">Reference proteome</keyword>
<name>A0A8J8G9K2_9FLAO</name>
<evidence type="ECO:0000313" key="3">
    <source>
        <dbReference type="Proteomes" id="UP000610746"/>
    </source>
</evidence>
<dbReference type="EMBL" id="JABSNO010000017">
    <property type="protein sequence ID" value="NRS93170.1"/>
    <property type="molecule type" value="Genomic_DNA"/>
</dbReference>
<evidence type="ECO:0000313" key="2">
    <source>
        <dbReference type="EMBL" id="NRS93170.1"/>
    </source>
</evidence>
<protein>
    <submittedName>
        <fullName evidence="2">Uncharacterized protein</fullName>
    </submittedName>
</protein>
<sequence length="226" mass="25413">MLDYTNQNTRSVFGMKSSIRVFSFLFLMNFSMSFAQIFISGDAKIIVQGKKTEAKNAEAKKAISTENAELKNVANVYLAGNAKMIIEEETSYIKASYTIEKIAATEKKSNKFGKKSLASEIQQIKQKEQEALEKQQKHVAETAHFATFNHPISSDLNPSTRKRNIEAIGNGISSSVKFQKAIFANSHIYGGFEEKEKQKFYASFLYLPFHKYGNSSSRAPPFFVIS</sequence>
<dbReference type="RefSeq" id="WP_173779747.1">
    <property type="nucleotide sequence ID" value="NZ_JABSNO010000017.1"/>
</dbReference>
<proteinExistence type="predicted"/>
<reference evidence="2" key="1">
    <citation type="submission" date="2020-05" db="EMBL/GenBank/DDBJ databases">
        <title>Genomic Encyclopedia of Type Strains, Phase IV (KMG-V): Genome sequencing to study the core and pangenomes of soil and plant-associated prokaryotes.</title>
        <authorList>
            <person name="Whitman W."/>
        </authorList>
    </citation>
    <scope>NUCLEOTIDE SEQUENCE</scope>
    <source>
        <strain evidence="2">16F</strain>
    </source>
</reference>
<dbReference type="AlphaFoldDB" id="A0A8J8G9K2"/>
<feature type="transmembrane region" description="Helical" evidence="1">
    <location>
        <begin position="21"/>
        <end position="39"/>
    </location>
</feature>
<keyword evidence="1" id="KW-1133">Transmembrane helix</keyword>
<organism evidence="2 3">
    <name type="scientific">Frigoriflavimonas asaccharolytica</name>
    <dbReference type="NCBI Taxonomy" id="2735899"/>
    <lineage>
        <taxon>Bacteria</taxon>
        <taxon>Pseudomonadati</taxon>
        <taxon>Bacteroidota</taxon>
        <taxon>Flavobacteriia</taxon>
        <taxon>Flavobacteriales</taxon>
        <taxon>Weeksellaceae</taxon>
        <taxon>Frigoriflavimonas</taxon>
    </lineage>
</organism>
<keyword evidence="1" id="KW-0812">Transmembrane</keyword>
<comment type="caution">
    <text evidence="2">The sequence shown here is derived from an EMBL/GenBank/DDBJ whole genome shotgun (WGS) entry which is preliminary data.</text>
</comment>
<accession>A0A8J8G9K2</accession>
<gene>
    <name evidence="2" type="ORF">HNQ03_002257</name>
</gene>
<keyword evidence="1" id="KW-0472">Membrane</keyword>
<dbReference type="Proteomes" id="UP000610746">
    <property type="component" value="Unassembled WGS sequence"/>
</dbReference>